<dbReference type="STRING" id="1867952.MTBPR1_100112"/>
<reference evidence="2 3" key="1">
    <citation type="submission" date="2016-07" db="EMBL/GenBank/DDBJ databases">
        <authorList>
            <person name="Lefevre C.T."/>
        </authorList>
    </citation>
    <scope>NUCLEOTIDE SEQUENCE [LARGE SCALE GENOMIC DNA]</scope>
    <source>
        <strain evidence="2">PR1</strain>
    </source>
</reference>
<keyword evidence="1" id="KW-0732">Signal</keyword>
<gene>
    <name evidence="2" type="ORF">MTBPR1_100112</name>
</gene>
<dbReference type="EMBL" id="FLYE01000002">
    <property type="protein sequence ID" value="SCA55471.1"/>
    <property type="molecule type" value="Genomic_DNA"/>
</dbReference>
<organism evidence="2 3">
    <name type="scientific">Candidatus Terasakiella magnetica</name>
    <dbReference type="NCBI Taxonomy" id="1867952"/>
    <lineage>
        <taxon>Bacteria</taxon>
        <taxon>Pseudomonadati</taxon>
        <taxon>Pseudomonadota</taxon>
        <taxon>Alphaproteobacteria</taxon>
        <taxon>Rhodospirillales</taxon>
        <taxon>Terasakiellaceae</taxon>
        <taxon>Terasakiella</taxon>
    </lineage>
</organism>
<dbReference type="AlphaFoldDB" id="A0A1C3RE12"/>
<accession>A0A1C3RE12</accession>
<evidence type="ECO:0000313" key="2">
    <source>
        <dbReference type="EMBL" id="SCA55471.1"/>
    </source>
</evidence>
<evidence type="ECO:0000313" key="3">
    <source>
        <dbReference type="Proteomes" id="UP000231658"/>
    </source>
</evidence>
<sequence length="309" mass="34097">MHKLISVHRFFSFILVLGMSMALSHTSFAEKITPSKVYQVTEDILLQLKRMHDANLTIPNLSKVHLDLPPRLPRHVIQQALNVRSKIQMLKRVNGMKPVELKAPPVKEVTPGDVMDVAKVILEELVNFDKAYGLSPFKKSAKLVEGKSPTDVYANLLRAQAMIVQLGIPGTVPNQVYNNALSVSQEIKFISAAVNKTVLVDAPSPSIGKKPADAYTLAFYALKGIQTLSKKKEYSIPKGVIMPKRIKKGIKPGDVQQLLLFCLAELSSMKVAVGSKEELILPKPAAGQTPSTVFDQLGLVNRQIQSMQW</sequence>
<feature type="chain" id="PRO_5008680647" description="SLH domain-containing protein" evidence="1">
    <location>
        <begin position="30"/>
        <end position="309"/>
    </location>
</feature>
<dbReference type="Proteomes" id="UP000231658">
    <property type="component" value="Unassembled WGS sequence"/>
</dbReference>
<protein>
    <recommendedName>
        <fullName evidence="4">SLH domain-containing protein</fullName>
    </recommendedName>
</protein>
<evidence type="ECO:0000256" key="1">
    <source>
        <dbReference type="SAM" id="SignalP"/>
    </source>
</evidence>
<keyword evidence="3" id="KW-1185">Reference proteome</keyword>
<proteinExistence type="predicted"/>
<evidence type="ECO:0008006" key="4">
    <source>
        <dbReference type="Google" id="ProtNLM"/>
    </source>
</evidence>
<feature type="signal peptide" evidence="1">
    <location>
        <begin position="1"/>
        <end position="29"/>
    </location>
</feature>
<name>A0A1C3RE12_9PROT</name>